<reference evidence="2 3" key="1">
    <citation type="journal article" date="2005" name="Nature">
        <title>The map-based sequence of the rice genome.</title>
        <authorList>
            <consortium name="International rice genome sequencing project (IRGSP)"/>
            <person name="Matsumoto T."/>
            <person name="Wu J."/>
            <person name="Kanamori H."/>
            <person name="Katayose Y."/>
            <person name="Fujisawa M."/>
            <person name="Namiki N."/>
            <person name="Mizuno H."/>
            <person name="Yamamoto K."/>
            <person name="Antonio B.A."/>
            <person name="Baba T."/>
            <person name="Sakata K."/>
            <person name="Nagamura Y."/>
            <person name="Aoki H."/>
            <person name="Arikawa K."/>
            <person name="Arita K."/>
            <person name="Bito T."/>
            <person name="Chiden Y."/>
            <person name="Fujitsuka N."/>
            <person name="Fukunaka R."/>
            <person name="Hamada M."/>
            <person name="Harada C."/>
            <person name="Hayashi A."/>
            <person name="Hijishita S."/>
            <person name="Honda M."/>
            <person name="Hosokawa S."/>
            <person name="Ichikawa Y."/>
            <person name="Idonuma A."/>
            <person name="Iijima M."/>
            <person name="Ikeda M."/>
            <person name="Ikeno M."/>
            <person name="Ito K."/>
            <person name="Ito S."/>
            <person name="Ito T."/>
            <person name="Ito Y."/>
            <person name="Ito Y."/>
            <person name="Iwabuchi A."/>
            <person name="Kamiya K."/>
            <person name="Karasawa W."/>
            <person name="Kurita K."/>
            <person name="Katagiri S."/>
            <person name="Kikuta A."/>
            <person name="Kobayashi H."/>
            <person name="Kobayashi N."/>
            <person name="Machita K."/>
            <person name="Maehara T."/>
            <person name="Masukawa M."/>
            <person name="Mizubayashi T."/>
            <person name="Mukai Y."/>
            <person name="Nagasaki H."/>
            <person name="Nagata Y."/>
            <person name="Naito S."/>
            <person name="Nakashima M."/>
            <person name="Nakama Y."/>
            <person name="Nakamichi Y."/>
            <person name="Nakamura M."/>
            <person name="Meguro A."/>
            <person name="Negishi M."/>
            <person name="Ohta I."/>
            <person name="Ohta T."/>
            <person name="Okamoto M."/>
            <person name="Ono N."/>
            <person name="Saji S."/>
            <person name="Sakaguchi M."/>
            <person name="Sakai K."/>
            <person name="Shibata M."/>
            <person name="Shimokawa T."/>
            <person name="Song J."/>
            <person name="Takazaki Y."/>
            <person name="Terasawa K."/>
            <person name="Tsugane M."/>
            <person name="Tsuji K."/>
            <person name="Ueda S."/>
            <person name="Waki K."/>
            <person name="Yamagata H."/>
            <person name="Yamamoto M."/>
            <person name="Yamamoto S."/>
            <person name="Yamane H."/>
            <person name="Yoshiki S."/>
            <person name="Yoshihara R."/>
            <person name="Yukawa K."/>
            <person name="Zhong H."/>
            <person name="Yano M."/>
            <person name="Yuan Q."/>
            <person name="Ouyang S."/>
            <person name="Liu J."/>
            <person name="Jones K.M."/>
            <person name="Gansberger K."/>
            <person name="Moffat K."/>
            <person name="Hill J."/>
            <person name="Bera J."/>
            <person name="Fadrosh D."/>
            <person name="Jin S."/>
            <person name="Johri S."/>
            <person name="Kim M."/>
            <person name="Overton L."/>
            <person name="Reardon M."/>
            <person name="Tsitrin T."/>
            <person name="Vuong H."/>
            <person name="Weaver B."/>
            <person name="Ciecko A."/>
            <person name="Tallon L."/>
            <person name="Jackson J."/>
            <person name="Pai G."/>
            <person name="Aken S.V."/>
            <person name="Utterback T."/>
            <person name="Reidmuller S."/>
            <person name="Feldblyum T."/>
            <person name="Hsiao J."/>
            <person name="Zismann V."/>
            <person name="Iobst S."/>
            <person name="de Vazeille A.R."/>
            <person name="Buell C.R."/>
            <person name="Ying K."/>
            <person name="Li Y."/>
            <person name="Lu T."/>
            <person name="Huang Y."/>
            <person name="Zhao Q."/>
            <person name="Feng Q."/>
            <person name="Zhang L."/>
            <person name="Zhu J."/>
            <person name="Weng Q."/>
            <person name="Mu J."/>
            <person name="Lu Y."/>
            <person name="Fan D."/>
            <person name="Liu Y."/>
            <person name="Guan J."/>
            <person name="Zhang Y."/>
            <person name="Yu S."/>
            <person name="Liu X."/>
            <person name="Zhang Y."/>
            <person name="Hong G."/>
            <person name="Han B."/>
            <person name="Choisne N."/>
            <person name="Demange N."/>
            <person name="Orjeda G."/>
            <person name="Samain S."/>
            <person name="Cattolico L."/>
            <person name="Pelletier E."/>
            <person name="Couloux A."/>
            <person name="Segurens B."/>
            <person name="Wincker P."/>
            <person name="D'Hont A."/>
            <person name="Scarpelli C."/>
            <person name="Weissenbach J."/>
            <person name="Salanoubat M."/>
            <person name="Quetier F."/>
            <person name="Yu Y."/>
            <person name="Kim H.R."/>
            <person name="Rambo T."/>
            <person name="Currie J."/>
            <person name="Collura K."/>
            <person name="Luo M."/>
            <person name="Yang T."/>
            <person name="Ammiraju J.S.S."/>
            <person name="Engler F."/>
            <person name="Soderlund C."/>
            <person name="Wing R.A."/>
            <person name="Palmer L.E."/>
            <person name="de la Bastide M."/>
            <person name="Spiegel L."/>
            <person name="Nascimento L."/>
            <person name="Zutavern T."/>
            <person name="O'Shaughnessy A."/>
            <person name="Dike S."/>
            <person name="Dedhia N."/>
            <person name="Preston R."/>
            <person name="Balija V."/>
            <person name="McCombie W.R."/>
            <person name="Chow T."/>
            <person name="Chen H."/>
            <person name="Chung M."/>
            <person name="Chen C."/>
            <person name="Shaw J."/>
            <person name="Wu H."/>
            <person name="Hsiao K."/>
            <person name="Chao Y."/>
            <person name="Chu M."/>
            <person name="Cheng C."/>
            <person name="Hour A."/>
            <person name="Lee P."/>
            <person name="Lin S."/>
            <person name="Lin Y."/>
            <person name="Liou J."/>
            <person name="Liu S."/>
            <person name="Hsing Y."/>
            <person name="Raghuvanshi S."/>
            <person name="Mohanty A."/>
            <person name="Bharti A.K."/>
            <person name="Gaur A."/>
            <person name="Gupta V."/>
            <person name="Kumar D."/>
            <person name="Ravi V."/>
            <person name="Vij S."/>
            <person name="Kapur A."/>
            <person name="Khurana P."/>
            <person name="Khurana P."/>
            <person name="Khurana J.P."/>
            <person name="Tyagi A.K."/>
            <person name="Gaikwad K."/>
            <person name="Singh A."/>
            <person name="Dalal V."/>
            <person name="Srivastava S."/>
            <person name="Dixit A."/>
            <person name="Pal A.K."/>
            <person name="Ghazi I.A."/>
            <person name="Yadav M."/>
            <person name="Pandit A."/>
            <person name="Bhargava A."/>
            <person name="Sureshbabu K."/>
            <person name="Batra K."/>
            <person name="Sharma T.R."/>
            <person name="Mohapatra T."/>
            <person name="Singh N.K."/>
            <person name="Messing J."/>
            <person name="Nelson A.B."/>
            <person name="Fuks G."/>
            <person name="Kavchok S."/>
            <person name="Keizer G."/>
            <person name="Linton E."/>
            <person name="Llaca V."/>
            <person name="Song R."/>
            <person name="Tanyolac B."/>
            <person name="Young S."/>
            <person name="Ho-Il K."/>
            <person name="Hahn J.H."/>
            <person name="Sangsakoo G."/>
            <person name="Vanavichit A."/>
            <person name="de Mattos Luiz.A.T."/>
            <person name="Zimmer P.D."/>
            <person name="Malone G."/>
            <person name="Dellagostin O."/>
            <person name="de Oliveira A.C."/>
            <person name="Bevan M."/>
            <person name="Bancroft I."/>
            <person name="Minx P."/>
            <person name="Cordum H."/>
            <person name="Wilson R."/>
            <person name="Cheng Z."/>
            <person name="Jin W."/>
            <person name="Jiang J."/>
            <person name="Leong S.A."/>
            <person name="Iwama H."/>
            <person name="Gojobori T."/>
            <person name="Itoh T."/>
            <person name="Niimura Y."/>
            <person name="Fujii Y."/>
            <person name="Habara T."/>
            <person name="Sakai H."/>
            <person name="Sato Y."/>
            <person name="Wilson G."/>
            <person name="Kumar K."/>
            <person name="McCouch S."/>
            <person name="Juretic N."/>
            <person name="Hoen D."/>
            <person name="Wright S."/>
            <person name="Bruskiewich R."/>
            <person name="Bureau T."/>
            <person name="Miyao A."/>
            <person name="Hirochika H."/>
            <person name="Nishikawa T."/>
            <person name="Kadowaki K."/>
            <person name="Sugiura M."/>
            <person name="Burr B."/>
            <person name="Sasaki T."/>
        </authorList>
    </citation>
    <scope>NUCLEOTIDE SEQUENCE [LARGE SCALE GENOMIC DNA]</scope>
    <source>
        <strain evidence="3">cv. Nipponbare</strain>
    </source>
</reference>
<evidence type="ECO:0000313" key="3">
    <source>
        <dbReference type="Proteomes" id="UP000000763"/>
    </source>
</evidence>
<organism evidence="2 3">
    <name type="scientific">Oryza sativa subsp. japonica</name>
    <name type="common">Rice</name>
    <dbReference type="NCBI Taxonomy" id="39947"/>
    <lineage>
        <taxon>Eukaryota</taxon>
        <taxon>Viridiplantae</taxon>
        <taxon>Streptophyta</taxon>
        <taxon>Embryophyta</taxon>
        <taxon>Tracheophyta</taxon>
        <taxon>Spermatophyta</taxon>
        <taxon>Magnoliopsida</taxon>
        <taxon>Liliopsida</taxon>
        <taxon>Poales</taxon>
        <taxon>Poaceae</taxon>
        <taxon>BOP clade</taxon>
        <taxon>Oryzoideae</taxon>
        <taxon>Oryzeae</taxon>
        <taxon>Oryzinae</taxon>
        <taxon>Oryza</taxon>
        <taxon>Oryza sativa</taxon>
    </lineage>
</organism>
<protein>
    <submittedName>
        <fullName evidence="2">Os01g0564400 protein</fullName>
    </submittedName>
</protein>
<feature type="region of interest" description="Disordered" evidence="1">
    <location>
        <begin position="45"/>
        <end position="64"/>
    </location>
</feature>
<proteinExistence type="predicted"/>
<dbReference type="Gramene" id="Os01t0564400-01">
    <property type="protein sequence ID" value="Os01t0564400-01"/>
    <property type="gene ID" value="Os01g0564400"/>
</dbReference>
<gene>
    <name evidence="2" type="ordered locus">Os01g0564400</name>
</gene>
<reference evidence="3" key="2">
    <citation type="journal article" date="2008" name="Nucleic Acids Res.">
        <title>The rice annotation project database (RAP-DB): 2008 update.</title>
        <authorList>
            <consortium name="The rice annotation project (RAP)"/>
        </authorList>
    </citation>
    <scope>GENOME REANNOTATION</scope>
    <source>
        <strain evidence="3">cv. Nipponbare</strain>
    </source>
</reference>
<name>A0A0P0V465_ORYSJ</name>
<dbReference type="AlphaFoldDB" id="A0A0P0V465"/>
<sequence>DIPNLETDPLTLAWKVTVLQFASSLPTTTSNGTHPSSLVCLHTVRSSSAQNHSTAGVEKTGVQR</sequence>
<dbReference type="KEGG" id="dosa:Os01g0564400"/>
<evidence type="ECO:0000313" key="2">
    <source>
        <dbReference type="EMBL" id="BAH91153.1"/>
    </source>
</evidence>
<feature type="compositionally biased region" description="Polar residues" evidence="1">
    <location>
        <begin position="45"/>
        <end position="54"/>
    </location>
</feature>
<dbReference type="Proteomes" id="UP000000763">
    <property type="component" value="Chromosome 1"/>
</dbReference>
<accession>A0A0P0V465</accession>
<feature type="non-terminal residue" evidence="2">
    <location>
        <position position="1"/>
    </location>
</feature>
<dbReference type="EMBL" id="AP008207">
    <property type="protein sequence ID" value="BAH91153.1"/>
    <property type="molecule type" value="Genomic_DNA"/>
</dbReference>
<evidence type="ECO:0000256" key="1">
    <source>
        <dbReference type="SAM" id="MobiDB-lite"/>
    </source>
</evidence>